<proteinExistence type="predicted"/>
<keyword evidence="1" id="KW-0121">Carboxypeptidase</keyword>
<protein>
    <submittedName>
        <fullName evidence="12">Transglycosylase domain-containing protein</fullName>
    </submittedName>
</protein>
<dbReference type="InterPro" id="IPR012338">
    <property type="entry name" value="Beta-lactam/transpept-like"/>
</dbReference>
<dbReference type="Proteomes" id="UP001499895">
    <property type="component" value="Unassembled WGS sequence"/>
</dbReference>
<feature type="domain" description="Glycosyl transferase family 51" evidence="11">
    <location>
        <begin position="94"/>
        <end position="266"/>
    </location>
</feature>
<evidence type="ECO:0000256" key="7">
    <source>
        <dbReference type="ARBA" id="ARBA00034000"/>
    </source>
</evidence>
<evidence type="ECO:0000313" key="12">
    <source>
        <dbReference type="EMBL" id="GAA0474461.1"/>
    </source>
</evidence>
<gene>
    <name evidence="12" type="ORF">GCM10009544_40580</name>
</gene>
<evidence type="ECO:0000256" key="6">
    <source>
        <dbReference type="ARBA" id="ARBA00023268"/>
    </source>
</evidence>
<comment type="caution">
    <text evidence="12">The sequence shown here is derived from an EMBL/GenBank/DDBJ whole genome shotgun (WGS) entry which is preliminary data.</text>
</comment>
<evidence type="ECO:0000256" key="5">
    <source>
        <dbReference type="ARBA" id="ARBA00022801"/>
    </source>
</evidence>
<dbReference type="EMBL" id="BAAAHB010000047">
    <property type="protein sequence ID" value="GAA0474461.1"/>
    <property type="molecule type" value="Genomic_DNA"/>
</dbReference>
<evidence type="ECO:0000256" key="1">
    <source>
        <dbReference type="ARBA" id="ARBA00022645"/>
    </source>
</evidence>
<dbReference type="Pfam" id="PF00905">
    <property type="entry name" value="Transpeptidase"/>
    <property type="match status" value="1"/>
</dbReference>
<keyword evidence="5" id="KW-0378">Hydrolase</keyword>
<feature type="domain" description="Penicillin-binding protein transpeptidase" evidence="10">
    <location>
        <begin position="498"/>
        <end position="634"/>
    </location>
</feature>
<keyword evidence="6" id="KW-0511">Multifunctional enzyme</keyword>
<keyword evidence="13" id="KW-1185">Reference proteome</keyword>
<dbReference type="InterPro" id="IPR001460">
    <property type="entry name" value="PCN-bd_Tpept"/>
</dbReference>
<reference evidence="12 13" key="1">
    <citation type="journal article" date="2019" name="Int. J. Syst. Evol. Microbiol.">
        <title>The Global Catalogue of Microorganisms (GCM) 10K type strain sequencing project: providing services to taxonomists for standard genome sequencing and annotation.</title>
        <authorList>
            <consortium name="The Broad Institute Genomics Platform"/>
            <consortium name="The Broad Institute Genome Sequencing Center for Infectious Disease"/>
            <person name="Wu L."/>
            <person name="Ma J."/>
        </authorList>
    </citation>
    <scope>NUCLEOTIDE SEQUENCE [LARGE SCALE GENOMIC DNA]</scope>
    <source>
        <strain evidence="12 13">JCM 10649</strain>
    </source>
</reference>
<evidence type="ECO:0000313" key="13">
    <source>
        <dbReference type="Proteomes" id="UP001499895"/>
    </source>
</evidence>
<dbReference type="Gene3D" id="1.10.3810.10">
    <property type="entry name" value="Biosynthetic peptidoglycan transglycosylase-like"/>
    <property type="match status" value="1"/>
</dbReference>
<evidence type="ECO:0000256" key="8">
    <source>
        <dbReference type="ARBA" id="ARBA00049902"/>
    </source>
</evidence>
<dbReference type="RefSeq" id="WP_344092710.1">
    <property type="nucleotide sequence ID" value="NZ_BAAAHB010000047.1"/>
</dbReference>
<dbReference type="SUPFAM" id="SSF56601">
    <property type="entry name" value="beta-lactamase/transpeptidase-like"/>
    <property type="match status" value="1"/>
</dbReference>
<comment type="catalytic activity">
    <reaction evidence="8">
        <text>[GlcNAc-(1-&gt;4)-Mur2Ac(oyl-L-Ala-gamma-D-Glu-L-Lys-D-Ala-D-Ala)](n)-di-trans,octa-cis-undecaprenyl diphosphate + beta-D-GlcNAc-(1-&gt;4)-Mur2Ac(oyl-L-Ala-gamma-D-Glu-L-Lys-D-Ala-D-Ala)-di-trans,octa-cis-undecaprenyl diphosphate = [GlcNAc-(1-&gt;4)-Mur2Ac(oyl-L-Ala-gamma-D-Glu-L-Lys-D-Ala-D-Ala)](n+1)-di-trans,octa-cis-undecaprenyl diphosphate + di-trans,octa-cis-undecaprenyl diphosphate + H(+)</text>
        <dbReference type="Rhea" id="RHEA:23708"/>
        <dbReference type="Rhea" id="RHEA-COMP:9602"/>
        <dbReference type="Rhea" id="RHEA-COMP:9603"/>
        <dbReference type="ChEBI" id="CHEBI:15378"/>
        <dbReference type="ChEBI" id="CHEBI:58405"/>
        <dbReference type="ChEBI" id="CHEBI:60033"/>
        <dbReference type="ChEBI" id="CHEBI:78435"/>
        <dbReference type="EC" id="2.4.99.28"/>
    </reaction>
</comment>
<dbReference type="SUPFAM" id="SSF53955">
    <property type="entry name" value="Lysozyme-like"/>
    <property type="match status" value="1"/>
</dbReference>
<dbReference type="InterPro" id="IPR036950">
    <property type="entry name" value="PBP_transglycosylase"/>
</dbReference>
<sequence length="677" mass="73040">MSKHRTTTARPRRTRREKTADKARRRFVDYPRRGRRGVRRWLPSWRQVLAVVAVLVGGVAGLFACVYAAVDIPDENAAARQEANTYYWSDGSQMVSLGEVNRNIVKLSDVPESARNAVIAAENASFYSDAGVSFKGILRAFASTAQGEETQGGSTITQQYVKNTYLSQEQTVSRKVKEFVISLKVDRTKSKDDILQGYLNTSWFGRGAYGIEAAAQAYYGIPAKKLDPSRSAVLASLLKGAELYDPSVSEGNHRRAVDRWKWILDRQVAVGLLPQKERDTYREYPEPRKQSLSTSLGGQTGYLVDVANKNIKQRAMLTDQDLAHGGYKIYTTFDKNRVRQLTQAVQGVLDRNIDEGKRPEDAGVQVGAASVRPSDGAVLALYGGPDATKHFANNADTAGVPAGSAFKPFVLAAALRHGARPEAGDDERREVTPGSFYGKDGKLRPAADDSSEDAADEGAPAGSPEGPDDAHPTLGQALATGGNATYGRLGRDVGLENVRDTAVGAGLLKDSMAKLEQTFPIGTSTPSAIRMAGAYGTFANRGLQNDPYSVTKLLKDGTPVGGFDSRAKARRALPKDVADDVFDTLREVGAKSVEDMDPAAAAKAGAFAAGRTGDQDRLRSAWFVGSTKELSTAVTMFRTKPTEPQLLPMSDVGGEDSRRGNVFPARIWGDYTGAARS</sequence>
<evidence type="ECO:0000259" key="11">
    <source>
        <dbReference type="Pfam" id="PF00912"/>
    </source>
</evidence>
<feature type="compositionally biased region" description="Basic residues" evidence="9">
    <location>
        <begin position="1"/>
        <end position="16"/>
    </location>
</feature>
<feature type="region of interest" description="Disordered" evidence="9">
    <location>
        <begin position="1"/>
        <end position="25"/>
    </location>
</feature>
<dbReference type="InterPro" id="IPR050396">
    <property type="entry name" value="Glycosyltr_51/Transpeptidase"/>
</dbReference>
<dbReference type="InterPro" id="IPR023346">
    <property type="entry name" value="Lysozyme-like_dom_sf"/>
</dbReference>
<evidence type="ECO:0000256" key="2">
    <source>
        <dbReference type="ARBA" id="ARBA00022670"/>
    </source>
</evidence>
<dbReference type="PANTHER" id="PTHR32282:SF34">
    <property type="entry name" value="PENICILLIN-BINDING PROTEIN 1A"/>
    <property type="match status" value="1"/>
</dbReference>
<dbReference type="Gene3D" id="3.40.710.10">
    <property type="entry name" value="DD-peptidase/beta-lactamase superfamily"/>
    <property type="match status" value="1"/>
</dbReference>
<dbReference type="PANTHER" id="PTHR32282">
    <property type="entry name" value="BINDING PROTEIN TRANSPEPTIDASE, PUTATIVE-RELATED"/>
    <property type="match status" value="1"/>
</dbReference>
<feature type="region of interest" description="Disordered" evidence="9">
    <location>
        <begin position="419"/>
        <end position="482"/>
    </location>
</feature>
<name>A0ABN1AED4_9ACTN</name>
<comment type="catalytic activity">
    <reaction evidence="7">
        <text>Preferential cleavage: (Ac)2-L-Lys-D-Ala-|-D-Ala. Also transpeptidation of peptidyl-alanyl moieties that are N-acyl substituents of D-alanine.</text>
        <dbReference type="EC" id="3.4.16.4"/>
    </reaction>
</comment>
<evidence type="ECO:0000256" key="4">
    <source>
        <dbReference type="ARBA" id="ARBA00022679"/>
    </source>
</evidence>
<evidence type="ECO:0000256" key="9">
    <source>
        <dbReference type="SAM" id="MobiDB-lite"/>
    </source>
</evidence>
<keyword evidence="3" id="KW-0328">Glycosyltransferase</keyword>
<keyword evidence="4" id="KW-0808">Transferase</keyword>
<dbReference type="Pfam" id="PF00912">
    <property type="entry name" value="Transgly"/>
    <property type="match status" value="1"/>
</dbReference>
<accession>A0ABN1AED4</accession>
<keyword evidence="2" id="KW-0645">Protease</keyword>
<organism evidence="12 13">
    <name type="scientific">Streptomyces stramineus</name>
    <dbReference type="NCBI Taxonomy" id="173861"/>
    <lineage>
        <taxon>Bacteria</taxon>
        <taxon>Bacillati</taxon>
        <taxon>Actinomycetota</taxon>
        <taxon>Actinomycetes</taxon>
        <taxon>Kitasatosporales</taxon>
        <taxon>Streptomycetaceae</taxon>
        <taxon>Streptomyces</taxon>
    </lineage>
</organism>
<evidence type="ECO:0000259" key="10">
    <source>
        <dbReference type="Pfam" id="PF00905"/>
    </source>
</evidence>
<evidence type="ECO:0000256" key="3">
    <source>
        <dbReference type="ARBA" id="ARBA00022676"/>
    </source>
</evidence>
<feature type="compositionally biased region" description="Basic and acidic residues" evidence="9">
    <location>
        <begin position="419"/>
        <end position="431"/>
    </location>
</feature>
<dbReference type="InterPro" id="IPR001264">
    <property type="entry name" value="Glyco_trans_51"/>
</dbReference>